<gene>
    <name evidence="5" type="ORF">SAMN05878443_2237</name>
</gene>
<dbReference type="NCBIfam" id="TIGR02698">
    <property type="entry name" value="CopY_TcrY"/>
    <property type="match status" value="1"/>
</dbReference>
<evidence type="ECO:0000256" key="4">
    <source>
        <dbReference type="ARBA" id="ARBA00023163"/>
    </source>
</evidence>
<proteinExistence type="inferred from homology"/>
<dbReference type="GO" id="GO:0045892">
    <property type="term" value="P:negative regulation of DNA-templated transcription"/>
    <property type="evidence" value="ECO:0007669"/>
    <property type="project" value="InterPro"/>
</dbReference>
<sequence length="150" mass="17103">MISKIKPNISDAEWEIMRVVWANQTVTSKQITEIVKEKMNWKQATIKTLIGRLVEKEMLKTEAVGNKYLYSPLISEEESLKSKTSDFFDHLCNRKVGTTIADLVREATLSHTDIQMLEELLQQKKAEAVDVVPCNCIPGQCECQNHKHNG</sequence>
<dbReference type="Pfam" id="PF03965">
    <property type="entry name" value="Penicillinase_R"/>
    <property type="match status" value="1"/>
</dbReference>
<dbReference type="InterPro" id="IPR036388">
    <property type="entry name" value="WH-like_DNA-bd_sf"/>
</dbReference>
<dbReference type="EMBL" id="FSRN01000001">
    <property type="protein sequence ID" value="SIO25887.1"/>
    <property type="molecule type" value="Genomic_DNA"/>
</dbReference>
<dbReference type="RefSeq" id="WP_074200275.1">
    <property type="nucleotide sequence ID" value="NZ_FSRN01000001.1"/>
</dbReference>
<keyword evidence="6" id="KW-1185">Reference proteome</keyword>
<protein>
    <submittedName>
        <fullName evidence="5">Copper transport repressor, CopY/TcrY family</fullName>
    </submittedName>
</protein>
<keyword evidence="4" id="KW-0804">Transcription</keyword>
<name>A0A1N6I1K8_9LACT</name>
<dbReference type="GO" id="GO:0003677">
    <property type="term" value="F:DNA binding"/>
    <property type="evidence" value="ECO:0007669"/>
    <property type="project" value="UniProtKB-KW"/>
</dbReference>
<evidence type="ECO:0000313" key="6">
    <source>
        <dbReference type="Proteomes" id="UP000184758"/>
    </source>
</evidence>
<evidence type="ECO:0000256" key="2">
    <source>
        <dbReference type="ARBA" id="ARBA00023015"/>
    </source>
</evidence>
<accession>A0A1N6I1K8</accession>
<keyword evidence="2" id="KW-0805">Transcription regulation</keyword>
<keyword evidence="3" id="KW-0238">DNA-binding</keyword>
<dbReference type="AlphaFoldDB" id="A0A1N6I1K8"/>
<organism evidence="5 6">
    <name type="scientific">Carnobacterium alterfunditum</name>
    <dbReference type="NCBI Taxonomy" id="28230"/>
    <lineage>
        <taxon>Bacteria</taxon>
        <taxon>Bacillati</taxon>
        <taxon>Bacillota</taxon>
        <taxon>Bacilli</taxon>
        <taxon>Lactobacillales</taxon>
        <taxon>Carnobacteriaceae</taxon>
        <taxon>Carnobacterium</taxon>
    </lineage>
</organism>
<dbReference type="PIRSF" id="PIRSF019455">
    <property type="entry name" value="CopR_AtkY"/>
    <property type="match status" value="1"/>
</dbReference>
<dbReference type="SUPFAM" id="SSF46785">
    <property type="entry name" value="Winged helix' DNA-binding domain"/>
    <property type="match status" value="1"/>
</dbReference>
<dbReference type="InterPro" id="IPR005650">
    <property type="entry name" value="BlaI_family"/>
</dbReference>
<dbReference type="Gene3D" id="1.10.4040.10">
    <property type="entry name" value="Penicillinase repressor domain"/>
    <property type="match status" value="1"/>
</dbReference>
<evidence type="ECO:0000256" key="1">
    <source>
        <dbReference type="ARBA" id="ARBA00011046"/>
    </source>
</evidence>
<comment type="similarity">
    <text evidence="1">Belongs to the BlaI transcriptional regulatory family.</text>
</comment>
<dbReference type="Gene3D" id="1.10.10.10">
    <property type="entry name" value="Winged helix-like DNA-binding domain superfamily/Winged helix DNA-binding domain"/>
    <property type="match status" value="1"/>
</dbReference>
<evidence type="ECO:0000256" key="3">
    <source>
        <dbReference type="ARBA" id="ARBA00023125"/>
    </source>
</evidence>
<dbReference type="eggNOG" id="COG3682">
    <property type="taxonomic scope" value="Bacteria"/>
</dbReference>
<reference evidence="6" key="1">
    <citation type="submission" date="2016-11" db="EMBL/GenBank/DDBJ databases">
        <authorList>
            <person name="Varghese N."/>
            <person name="Submissions S."/>
        </authorList>
    </citation>
    <scope>NUCLEOTIDE SEQUENCE [LARGE SCALE GENOMIC DNA]</scope>
    <source>
        <strain evidence="6">313</strain>
    </source>
</reference>
<dbReference type="InterPro" id="IPR036390">
    <property type="entry name" value="WH_DNA-bd_sf"/>
</dbReference>
<dbReference type="Proteomes" id="UP000184758">
    <property type="component" value="Unassembled WGS sequence"/>
</dbReference>
<evidence type="ECO:0000313" key="5">
    <source>
        <dbReference type="EMBL" id="SIO25887.1"/>
    </source>
</evidence>
<dbReference type="InterPro" id="IPR014071">
    <property type="entry name" value="Cu_transp_CopY/TcrY"/>
</dbReference>
<dbReference type="STRING" id="28230.SAMN05878443_2237"/>
<dbReference type="OrthoDB" id="1849040at2"/>